<dbReference type="AlphaFoldDB" id="Q04S57"/>
<dbReference type="Pfam" id="PF00364">
    <property type="entry name" value="Biotin_lipoyl"/>
    <property type="match status" value="1"/>
</dbReference>
<protein>
    <submittedName>
        <fullName evidence="3">Biotin carboxyl carrier protein</fullName>
    </submittedName>
</protein>
<dbReference type="PROSITE" id="PS50968">
    <property type="entry name" value="BIOTINYL_LIPOYL"/>
    <property type="match status" value="1"/>
</dbReference>
<dbReference type="InterPro" id="IPR011053">
    <property type="entry name" value="Single_hybrid_motif"/>
</dbReference>
<dbReference type="HOGENOM" id="CLU_016733_5_1_12"/>
<dbReference type="PANTHER" id="PTHR45266:SF3">
    <property type="entry name" value="OXALOACETATE DECARBOXYLASE ALPHA CHAIN"/>
    <property type="match status" value="1"/>
</dbReference>
<accession>Q04S57</accession>
<dbReference type="SUPFAM" id="SSF51230">
    <property type="entry name" value="Single hybrid motif"/>
    <property type="match status" value="1"/>
</dbReference>
<dbReference type="PANTHER" id="PTHR45266">
    <property type="entry name" value="OXALOACETATE DECARBOXYLASE ALPHA CHAIN"/>
    <property type="match status" value="1"/>
</dbReference>
<dbReference type="KEGG" id="lbj:LBJ_1712"/>
<dbReference type="Gene3D" id="2.40.50.100">
    <property type="match status" value="1"/>
</dbReference>
<organism evidence="3 4">
    <name type="scientific">Leptospira borgpetersenii serovar Hardjo-bovis (strain JB197)</name>
    <dbReference type="NCBI Taxonomy" id="355277"/>
    <lineage>
        <taxon>Bacteria</taxon>
        <taxon>Pseudomonadati</taxon>
        <taxon>Spirochaetota</taxon>
        <taxon>Spirochaetia</taxon>
        <taxon>Leptospirales</taxon>
        <taxon>Leptospiraceae</taxon>
        <taxon>Leptospira</taxon>
    </lineage>
</organism>
<dbReference type="EMBL" id="CP000350">
    <property type="protein sequence ID" value="ABJ76263.1"/>
    <property type="molecule type" value="Genomic_DNA"/>
</dbReference>
<dbReference type="InterPro" id="IPR000089">
    <property type="entry name" value="Biotin_lipoyl"/>
</dbReference>
<evidence type="ECO:0000256" key="1">
    <source>
        <dbReference type="ARBA" id="ARBA00023267"/>
    </source>
</evidence>
<dbReference type="InterPro" id="IPR050709">
    <property type="entry name" value="Biotin_Carboxyl_Carrier/Decarb"/>
</dbReference>
<reference evidence="3 4" key="1">
    <citation type="journal article" date="2006" name="Proc. Natl. Acad. Sci. U.S.A.">
        <title>Genome reduction in Leptospira borgpetersenii reflects limited transmission potential.</title>
        <authorList>
            <person name="Bulach D.M."/>
            <person name="Zuerner R.L."/>
            <person name="Wilson P."/>
            <person name="Seemann T."/>
            <person name="McGrath A."/>
            <person name="Cullen P.A."/>
            <person name="Davis J."/>
            <person name="Johnson M."/>
            <person name="Kuczek E."/>
            <person name="Alt D.P."/>
            <person name="Peterson-Burch B."/>
            <person name="Coppel R.L."/>
            <person name="Rood J.I."/>
            <person name="Davies J.K."/>
            <person name="Adler B."/>
        </authorList>
    </citation>
    <scope>NUCLEOTIDE SEQUENCE [LARGE SCALE GENOMIC DNA]</scope>
    <source>
        <strain evidence="3 4">JB197</strain>
    </source>
</reference>
<dbReference type="PROSITE" id="PS00188">
    <property type="entry name" value="BIOTIN"/>
    <property type="match status" value="1"/>
</dbReference>
<feature type="domain" description="Lipoyl-binding" evidence="2">
    <location>
        <begin position="91"/>
        <end position="166"/>
    </location>
</feature>
<evidence type="ECO:0000313" key="3">
    <source>
        <dbReference type="EMBL" id="ABJ76263.1"/>
    </source>
</evidence>
<gene>
    <name evidence="3" type="primary">accB</name>
    <name evidence="3" type="ordered locus">LBJ_1712</name>
</gene>
<evidence type="ECO:0000259" key="2">
    <source>
        <dbReference type="PROSITE" id="PS50968"/>
    </source>
</evidence>
<evidence type="ECO:0000313" key="4">
    <source>
        <dbReference type="Proteomes" id="UP000000656"/>
    </source>
</evidence>
<dbReference type="InterPro" id="IPR001882">
    <property type="entry name" value="Biotin_BS"/>
</dbReference>
<dbReference type="Proteomes" id="UP000000656">
    <property type="component" value="Chromosome 1"/>
</dbReference>
<sequence length="172" mass="19188">MVIEENFLFKHKEEEIPVRVRSNSPGDMSVSILLDGVVRDFRISRNFQSEGDGLFSGPGNHWRILRKGNQIFIHYKGWNTKVFLSNREVHLEEEGNDGLIKSPMPGKVIRILVSPGASVQKGTILAIVEAMKMENNILSPGEGIVEEVFVREGSMVAQDDVILKLNLSKGTS</sequence>
<keyword evidence="1" id="KW-0092">Biotin</keyword>
<name>Q04S57_LEPBJ</name>
<dbReference type="FunFam" id="2.40.50.100:FF:000003">
    <property type="entry name" value="Acetyl-CoA carboxylase biotin carboxyl carrier protein"/>
    <property type="match status" value="1"/>
</dbReference>
<dbReference type="CDD" id="cd06850">
    <property type="entry name" value="biotinyl_domain"/>
    <property type="match status" value="1"/>
</dbReference>
<proteinExistence type="predicted"/>